<dbReference type="InterPro" id="IPR011006">
    <property type="entry name" value="CheY-like_superfamily"/>
</dbReference>
<protein>
    <submittedName>
        <fullName evidence="3">Response regulator</fullName>
    </submittedName>
</protein>
<dbReference type="RefSeq" id="WP_198876675.1">
    <property type="nucleotide sequence ID" value="NZ_JAEKMH010000002.1"/>
</dbReference>
<proteinExistence type="predicted"/>
<dbReference type="PROSITE" id="PS50110">
    <property type="entry name" value="RESPONSE_REGULATORY"/>
    <property type="match status" value="1"/>
</dbReference>
<dbReference type="SMART" id="SM00448">
    <property type="entry name" value="REC"/>
    <property type="match status" value="1"/>
</dbReference>
<dbReference type="InterPro" id="IPR001789">
    <property type="entry name" value="Sig_transdc_resp-reg_receiver"/>
</dbReference>
<sequence length="131" mass="14049">MTVTTFRDLRVLIGEDEQMLAMDLAEQLSALGAEVVGSANTVSQLEALAADGLGGANAVVLDIKLLDGPVFSVVPQLEKHGAAVVFCSGYQVQERPEELSHIQWLGKPAQAEDIARALCQAVDARRDYQID</sequence>
<dbReference type="Gene3D" id="3.40.50.2300">
    <property type="match status" value="1"/>
</dbReference>
<comment type="caution">
    <text evidence="3">The sequence shown here is derived from an EMBL/GenBank/DDBJ whole genome shotgun (WGS) entry which is preliminary data.</text>
</comment>
<gene>
    <name evidence="3" type="ORF">JEQ47_12260</name>
</gene>
<accession>A0A934IYM8</accession>
<dbReference type="GO" id="GO:0000160">
    <property type="term" value="P:phosphorelay signal transduction system"/>
    <property type="evidence" value="ECO:0007669"/>
    <property type="project" value="InterPro"/>
</dbReference>
<keyword evidence="4" id="KW-1185">Reference proteome</keyword>
<evidence type="ECO:0000259" key="2">
    <source>
        <dbReference type="PROSITE" id="PS50110"/>
    </source>
</evidence>
<feature type="domain" description="Response regulatory" evidence="2">
    <location>
        <begin position="10"/>
        <end position="122"/>
    </location>
</feature>
<keyword evidence="1" id="KW-0597">Phosphoprotein</keyword>
<feature type="modified residue" description="4-aspartylphosphate" evidence="1">
    <location>
        <position position="62"/>
    </location>
</feature>
<evidence type="ECO:0000256" key="1">
    <source>
        <dbReference type="PROSITE-ProRule" id="PRU00169"/>
    </source>
</evidence>
<evidence type="ECO:0000313" key="3">
    <source>
        <dbReference type="EMBL" id="MBJ3785500.1"/>
    </source>
</evidence>
<evidence type="ECO:0000313" key="4">
    <source>
        <dbReference type="Proteomes" id="UP000602124"/>
    </source>
</evidence>
<dbReference type="SUPFAM" id="SSF52172">
    <property type="entry name" value="CheY-like"/>
    <property type="match status" value="1"/>
</dbReference>
<dbReference type="Proteomes" id="UP000602124">
    <property type="component" value="Unassembled WGS sequence"/>
</dbReference>
<name>A0A934IYM8_9HYPH</name>
<dbReference type="AlphaFoldDB" id="A0A934IYM8"/>
<reference evidence="3" key="1">
    <citation type="submission" date="2020-12" db="EMBL/GenBank/DDBJ databases">
        <title>Devosia sp. MSA67 isolated from Mo River.</title>
        <authorList>
            <person name="Ma F."/>
            <person name="Zi Z."/>
        </authorList>
    </citation>
    <scope>NUCLEOTIDE SEQUENCE</scope>
    <source>
        <strain evidence="3">MSA67</strain>
    </source>
</reference>
<organism evidence="3 4">
    <name type="scientific">Devosia sediminis</name>
    <dbReference type="NCBI Taxonomy" id="2798801"/>
    <lineage>
        <taxon>Bacteria</taxon>
        <taxon>Pseudomonadati</taxon>
        <taxon>Pseudomonadota</taxon>
        <taxon>Alphaproteobacteria</taxon>
        <taxon>Hyphomicrobiales</taxon>
        <taxon>Devosiaceae</taxon>
        <taxon>Devosia</taxon>
    </lineage>
</organism>
<dbReference type="EMBL" id="JAEKMH010000002">
    <property type="protein sequence ID" value="MBJ3785500.1"/>
    <property type="molecule type" value="Genomic_DNA"/>
</dbReference>